<comment type="caution">
    <text evidence="1">The sequence shown here is derived from an EMBL/GenBank/DDBJ whole genome shotgun (WGS) entry which is preliminary data.</text>
</comment>
<dbReference type="RefSeq" id="WP_306850651.1">
    <property type="nucleotide sequence ID" value="NZ_JAUSSK010000003.1"/>
</dbReference>
<keyword evidence="2" id="KW-1185">Reference proteome</keyword>
<evidence type="ECO:0000313" key="2">
    <source>
        <dbReference type="Proteomes" id="UP001237737"/>
    </source>
</evidence>
<evidence type="ECO:0000313" key="1">
    <source>
        <dbReference type="EMBL" id="MDQ0010573.1"/>
    </source>
</evidence>
<dbReference type="EMBL" id="JAUSSK010000003">
    <property type="protein sequence ID" value="MDQ0010573.1"/>
    <property type="molecule type" value="Genomic_DNA"/>
</dbReference>
<reference evidence="1 2" key="1">
    <citation type="submission" date="2023-07" db="EMBL/GenBank/DDBJ databases">
        <title>Sorghum-associated microbial communities from plants grown in Nebraska, USA.</title>
        <authorList>
            <person name="Schachtman D."/>
        </authorList>
    </citation>
    <scope>NUCLEOTIDE SEQUENCE [LARGE SCALE GENOMIC DNA]</scope>
    <source>
        <strain evidence="1 2">CC60</strain>
    </source>
</reference>
<gene>
    <name evidence="1" type="ORF">J2T07_002763</name>
</gene>
<protein>
    <submittedName>
        <fullName evidence="1">Uncharacterized protein</fullName>
    </submittedName>
</protein>
<sequence length="66" mass="6996">MASRFTHFNPITEDAGAAVAALPDGFVPGTVAPFVMRYGTDFLMAMQRAAAIHDVSRPTTAETEPA</sequence>
<accession>A0ABT9SZY7</accession>
<dbReference type="Proteomes" id="UP001237737">
    <property type="component" value="Unassembled WGS sequence"/>
</dbReference>
<proteinExistence type="predicted"/>
<organism evidence="1 2">
    <name type="scientific">Luteibacter jiangsuensis</name>
    <dbReference type="NCBI Taxonomy" id="637577"/>
    <lineage>
        <taxon>Bacteria</taxon>
        <taxon>Pseudomonadati</taxon>
        <taxon>Pseudomonadota</taxon>
        <taxon>Gammaproteobacteria</taxon>
        <taxon>Lysobacterales</taxon>
        <taxon>Rhodanobacteraceae</taxon>
        <taxon>Luteibacter</taxon>
    </lineage>
</organism>
<name>A0ABT9SZY7_9GAMM</name>